<comment type="caution">
    <text evidence="5">The sequence shown here is derived from an EMBL/GenBank/DDBJ whole genome shotgun (WGS) entry which is preliminary data.</text>
</comment>
<dbReference type="InterPro" id="IPR000415">
    <property type="entry name" value="Nitroreductase-like"/>
</dbReference>
<organism evidence="5 6">
    <name type="scientific">Parahalioglobus pacificus</name>
    <dbReference type="NCBI Taxonomy" id="930806"/>
    <lineage>
        <taxon>Bacteria</taxon>
        <taxon>Pseudomonadati</taxon>
        <taxon>Pseudomonadota</taxon>
        <taxon>Gammaproteobacteria</taxon>
        <taxon>Cellvibrionales</taxon>
        <taxon>Halieaceae</taxon>
        <taxon>Parahalioglobus</taxon>
    </lineage>
</organism>
<sequence>MTDLAPAFETLVNERRSLRAYRPDAVPQAVLDAVFSQSLMAPSNCNTQPWFVHVVSGPRLEKLRQAMPEKFMAGEISMDFPYDGVYEGVYKDRQYGSAQALYDAAGIAREDKARRHVQFMRNFTFFDAPHVAFFFLPEPFGIREACDLGMFAQTVMLALTAHGLGSCPQTALSFQANYLREELGIDDSNKLMFGLSFGYPDDTDPVNACRTVRASLDDVITWHSEA</sequence>
<dbReference type="AlphaFoldDB" id="A0A918XHR1"/>
<keyword evidence="2" id="KW-0288">FMN</keyword>
<dbReference type="PANTHER" id="PTHR23026:SF90">
    <property type="entry name" value="IODOTYROSINE DEIODINASE 1"/>
    <property type="match status" value="1"/>
</dbReference>
<dbReference type="PANTHER" id="PTHR23026">
    <property type="entry name" value="NADPH NITROREDUCTASE"/>
    <property type="match status" value="1"/>
</dbReference>
<dbReference type="Proteomes" id="UP000644693">
    <property type="component" value="Unassembled WGS sequence"/>
</dbReference>
<dbReference type="EMBL" id="BMYM01000001">
    <property type="protein sequence ID" value="GHD31207.1"/>
    <property type="molecule type" value="Genomic_DNA"/>
</dbReference>
<keyword evidence="6" id="KW-1185">Reference proteome</keyword>
<evidence type="ECO:0000256" key="2">
    <source>
        <dbReference type="ARBA" id="ARBA00022643"/>
    </source>
</evidence>
<keyword evidence="1" id="KW-0285">Flavoprotein</keyword>
<dbReference type="InterPro" id="IPR050627">
    <property type="entry name" value="Nitroreductase/BluB"/>
</dbReference>
<keyword evidence="3" id="KW-0560">Oxidoreductase</keyword>
<reference evidence="5" key="2">
    <citation type="submission" date="2020-09" db="EMBL/GenBank/DDBJ databases">
        <authorList>
            <person name="Sun Q."/>
            <person name="Kim S."/>
        </authorList>
    </citation>
    <scope>NUCLEOTIDE SEQUENCE</scope>
    <source>
        <strain evidence="5">KCTC 23430</strain>
    </source>
</reference>
<evidence type="ECO:0000313" key="6">
    <source>
        <dbReference type="Proteomes" id="UP000644693"/>
    </source>
</evidence>
<accession>A0A918XHR1</accession>
<evidence type="ECO:0000259" key="4">
    <source>
        <dbReference type="Pfam" id="PF00881"/>
    </source>
</evidence>
<evidence type="ECO:0000256" key="3">
    <source>
        <dbReference type="ARBA" id="ARBA00023002"/>
    </source>
</evidence>
<dbReference type="GO" id="GO:0016491">
    <property type="term" value="F:oxidoreductase activity"/>
    <property type="evidence" value="ECO:0007669"/>
    <property type="project" value="UniProtKB-KW"/>
</dbReference>
<dbReference type="SUPFAM" id="SSF55469">
    <property type="entry name" value="FMN-dependent nitroreductase-like"/>
    <property type="match status" value="1"/>
</dbReference>
<dbReference type="CDD" id="cd02136">
    <property type="entry name" value="PnbA_NfnB-like"/>
    <property type="match status" value="1"/>
</dbReference>
<gene>
    <name evidence="5" type="primary">nfnB</name>
    <name evidence="5" type="ORF">GCM10007053_14030</name>
</gene>
<proteinExistence type="predicted"/>
<protein>
    <submittedName>
        <fullName evidence="5">Nitroreductase NfnB</fullName>
    </submittedName>
</protein>
<dbReference type="Pfam" id="PF00881">
    <property type="entry name" value="Nitroreductase"/>
    <property type="match status" value="1"/>
</dbReference>
<feature type="domain" description="Nitroreductase" evidence="4">
    <location>
        <begin position="13"/>
        <end position="199"/>
    </location>
</feature>
<dbReference type="Gene3D" id="3.40.109.10">
    <property type="entry name" value="NADH Oxidase"/>
    <property type="match status" value="1"/>
</dbReference>
<dbReference type="RefSeq" id="WP_189476626.1">
    <property type="nucleotide sequence ID" value="NZ_BMYM01000001.1"/>
</dbReference>
<name>A0A918XHR1_9GAMM</name>
<evidence type="ECO:0000313" key="5">
    <source>
        <dbReference type="EMBL" id="GHD31207.1"/>
    </source>
</evidence>
<evidence type="ECO:0000256" key="1">
    <source>
        <dbReference type="ARBA" id="ARBA00022630"/>
    </source>
</evidence>
<dbReference type="InterPro" id="IPR029479">
    <property type="entry name" value="Nitroreductase"/>
</dbReference>
<reference evidence="5" key="1">
    <citation type="journal article" date="2014" name="Int. J. Syst. Evol. Microbiol.">
        <title>Complete genome sequence of Corynebacterium casei LMG S-19264T (=DSM 44701T), isolated from a smear-ripened cheese.</title>
        <authorList>
            <consortium name="US DOE Joint Genome Institute (JGI-PGF)"/>
            <person name="Walter F."/>
            <person name="Albersmeier A."/>
            <person name="Kalinowski J."/>
            <person name="Ruckert C."/>
        </authorList>
    </citation>
    <scope>NUCLEOTIDE SEQUENCE</scope>
    <source>
        <strain evidence="5">KCTC 23430</strain>
    </source>
</reference>